<dbReference type="Proteomes" id="UP000094764">
    <property type="component" value="Unassembled WGS sequence"/>
</dbReference>
<evidence type="ECO:0000313" key="3">
    <source>
        <dbReference type="EMBL" id="OEG19312.1"/>
    </source>
</evidence>
<dbReference type="RefSeq" id="WP_069633654.1">
    <property type="nucleotide sequence ID" value="NZ_JXKZ01000001.1"/>
</dbReference>
<protein>
    <recommendedName>
        <fullName evidence="2">DUF5067 domain-containing protein</fullName>
    </recommendedName>
</protein>
<proteinExistence type="predicted"/>
<dbReference type="Gene3D" id="2.60.40.1240">
    <property type="match status" value="1"/>
</dbReference>
<evidence type="ECO:0000313" key="4">
    <source>
        <dbReference type="Proteomes" id="UP000094764"/>
    </source>
</evidence>
<feature type="domain" description="DUF5067" evidence="2">
    <location>
        <begin position="38"/>
        <end position="152"/>
    </location>
</feature>
<comment type="caution">
    <text evidence="3">The sequence shown here is derived from an EMBL/GenBank/DDBJ whole genome shotgun (WGS) entry which is preliminary data.</text>
</comment>
<gene>
    <name evidence="3" type="ORF">BCR23_01075</name>
</gene>
<organism evidence="3 4">
    <name type="scientific">Enterococcus quebecensis</name>
    <dbReference type="NCBI Taxonomy" id="903983"/>
    <lineage>
        <taxon>Bacteria</taxon>
        <taxon>Bacillati</taxon>
        <taxon>Bacillota</taxon>
        <taxon>Bacilli</taxon>
        <taxon>Lactobacillales</taxon>
        <taxon>Enterococcaceae</taxon>
        <taxon>Enterococcus</taxon>
    </lineage>
</organism>
<dbReference type="STRING" id="903983.BCR23_01075"/>
<keyword evidence="1" id="KW-0732">Signal</keyword>
<dbReference type="EMBL" id="MIKB01000001">
    <property type="protein sequence ID" value="OEG19312.1"/>
    <property type="molecule type" value="Genomic_DNA"/>
</dbReference>
<name>A0A1E5H350_9ENTE</name>
<evidence type="ECO:0000256" key="1">
    <source>
        <dbReference type="ARBA" id="ARBA00022729"/>
    </source>
</evidence>
<accession>A0A1E5H350</accession>
<dbReference type="InterPro" id="IPR031989">
    <property type="entry name" value="DUF5067"/>
</dbReference>
<dbReference type="PROSITE" id="PS51257">
    <property type="entry name" value="PROKAR_LIPOPROTEIN"/>
    <property type="match status" value="1"/>
</dbReference>
<evidence type="ECO:0000259" key="2">
    <source>
        <dbReference type="Pfam" id="PF16729"/>
    </source>
</evidence>
<sequence>MIGVLRKMSLFIVLMAVLFILVACGLSTNSVGHGHGREDSKKSADAATAKVGDFTVTIYNDYEVMKLYDEMEIIVITYDFTNNSDENQTFNTAIYDKAFQGGIRIERSYLAGIFNRKKFKGSRVEILPGTTITLQKAYKLRDSTSPVTIEIENYDYDHKEKLTKEFNLQK</sequence>
<dbReference type="Pfam" id="PF16729">
    <property type="entry name" value="DUF5067"/>
    <property type="match status" value="1"/>
</dbReference>
<dbReference type="InterPro" id="IPR029050">
    <property type="entry name" value="Immunoprotect_excell_Ig-like"/>
</dbReference>
<keyword evidence="4" id="KW-1185">Reference proteome</keyword>
<dbReference type="AlphaFoldDB" id="A0A1E5H350"/>
<reference evidence="4" key="1">
    <citation type="submission" date="2016-09" db="EMBL/GenBank/DDBJ databases">
        <authorList>
            <person name="Gulvik C.A."/>
        </authorList>
    </citation>
    <scope>NUCLEOTIDE SEQUENCE [LARGE SCALE GENOMIC DNA]</scope>
    <source>
        <strain evidence="4">LMG 26306</strain>
    </source>
</reference>
<dbReference type="OrthoDB" id="2157701at2"/>